<evidence type="ECO:0000256" key="3">
    <source>
        <dbReference type="ARBA" id="ARBA00012282"/>
    </source>
</evidence>
<evidence type="ECO:0000256" key="6">
    <source>
        <dbReference type="ARBA" id="ARBA00022692"/>
    </source>
</evidence>
<dbReference type="SMART" id="SM00052">
    <property type="entry name" value="EAL"/>
    <property type="match status" value="1"/>
</dbReference>
<dbReference type="Pfam" id="PF00563">
    <property type="entry name" value="EAL"/>
    <property type="match status" value="1"/>
</dbReference>
<feature type="transmembrane region" description="Helical" evidence="10">
    <location>
        <begin position="85"/>
        <end position="105"/>
    </location>
</feature>
<dbReference type="InterPro" id="IPR001633">
    <property type="entry name" value="EAL_dom"/>
</dbReference>
<accession>A0AAU7NZ44</accession>
<dbReference type="InterPro" id="IPR000014">
    <property type="entry name" value="PAS"/>
</dbReference>
<dbReference type="AlphaFoldDB" id="A0AAU7NZ44"/>
<dbReference type="FunFam" id="3.30.70.270:FF:000001">
    <property type="entry name" value="Diguanylate cyclase domain protein"/>
    <property type="match status" value="1"/>
</dbReference>
<keyword evidence="8 10" id="KW-0472">Membrane</keyword>
<dbReference type="PROSITE" id="PS50839">
    <property type="entry name" value="CHASE"/>
    <property type="match status" value="1"/>
</dbReference>
<dbReference type="InterPro" id="IPR000160">
    <property type="entry name" value="GGDEF_dom"/>
</dbReference>
<evidence type="ECO:0000256" key="10">
    <source>
        <dbReference type="SAM" id="Phobius"/>
    </source>
</evidence>
<dbReference type="InterPro" id="IPR052155">
    <property type="entry name" value="Biofilm_reg_signaling"/>
</dbReference>
<feature type="transmembrane region" description="Helical" evidence="10">
    <location>
        <begin position="195"/>
        <end position="213"/>
    </location>
</feature>
<dbReference type="PANTHER" id="PTHR44757">
    <property type="entry name" value="DIGUANYLATE CYCLASE DGCP"/>
    <property type="match status" value="1"/>
</dbReference>
<dbReference type="InterPro" id="IPR006189">
    <property type="entry name" value="CHASE_dom"/>
</dbReference>
<dbReference type="InterPro" id="IPR042240">
    <property type="entry name" value="CHASE_sf"/>
</dbReference>
<dbReference type="Pfam" id="PF03924">
    <property type="entry name" value="CHASE"/>
    <property type="match status" value="1"/>
</dbReference>
<dbReference type="CDD" id="cd01948">
    <property type="entry name" value="EAL"/>
    <property type="match status" value="1"/>
</dbReference>
<dbReference type="PROSITE" id="PS50887">
    <property type="entry name" value="GGDEF"/>
    <property type="match status" value="1"/>
</dbReference>
<dbReference type="GO" id="GO:0071732">
    <property type="term" value="P:cellular response to nitric oxide"/>
    <property type="evidence" value="ECO:0007669"/>
    <property type="project" value="UniProtKB-ARBA"/>
</dbReference>
<keyword evidence="4" id="KW-1003">Cell membrane</keyword>
<dbReference type="Proteomes" id="UP001225378">
    <property type="component" value="Chromosome"/>
</dbReference>
<dbReference type="InterPro" id="IPR001610">
    <property type="entry name" value="PAC"/>
</dbReference>
<dbReference type="Gene3D" id="3.30.70.270">
    <property type="match status" value="1"/>
</dbReference>
<dbReference type="SUPFAM" id="SSF55785">
    <property type="entry name" value="PYP-like sensor domain (PAS domain)"/>
    <property type="match status" value="1"/>
</dbReference>
<dbReference type="Pfam" id="PF00990">
    <property type="entry name" value="GGDEF"/>
    <property type="match status" value="1"/>
</dbReference>
<dbReference type="SMART" id="SM01079">
    <property type="entry name" value="CHASE"/>
    <property type="match status" value="1"/>
</dbReference>
<protein>
    <recommendedName>
        <fullName evidence="3">cyclic-guanylate-specific phosphodiesterase</fullName>
        <ecNumber evidence="3">3.1.4.52</ecNumber>
    </recommendedName>
</protein>
<evidence type="ECO:0000256" key="9">
    <source>
        <dbReference type="ARBA" id="ARBA00051114"/>
    </source>
</evidence>
<proteinExistence type="predicted"/>
<evidence type="ECO:0000313" key="17">
    <source>
        <dbReference type="Proteomes" id="UP001225378"/>
    </source>
</evidence>
<dbReference type="Pfam" id="PF13185">
    <property type="entry name" value="GAF_2"/>
    <property type="match status" value="1"/>
</dbReference>
<evidence type="ECO:0000313" key="16">
    <source>
        <dbReference type="EMBL" id="XBS22254.1"/>
    </source>
</evidence>
<gene>
    <name evidence="16" type="ORF">Q9L42_009040</name>
</gene>
<dbReference type="InterPro" id="IPR003018">
    <property type="entry name" value="GAF"/>
</dbReference>
<keyword evidence="7 10" id="KW-1133">Transmembrane helix</keyword>
<dbReference type="InterPro" id="IPR029016">
    <property type="entry name" value="GAF-like_dom_sf"/>
</dbReference>
<evidence type="ECO:0000256" key="5">
    <source>
        <dbReference type="ARBA" id="ARBA00022636"/>
    </source>
</evidence>
<dbReference type="Gene3D" id="3.30.450.20">
    <property type="entry name" value="PAS domain"/>
    <property type="match status" value="1"/>
</dbReference>
<dbReference type="GO" id="GO:0007165">
    <property type="term" value="P:signal transduction"/>
    <property type="evidence" value="ECO:0007669"/>
    <property type="project" value="UniProtKB-ARBA"/>
</dbReference>
<dbReference type="GO" id="GO:0071111">
    <property type="term" value="F:cyclic-guanylate-specific phosphodiesterase activity"/>
    <property type="evidence" value="ECO:0007669"/>
    <property type="project" value="UniProtKB-EC"/>
</dbReference>
<feature type="transmembrane region" description="Helical" evidence="10">
    <location>
        <begin position="7"/>
        <end position="29"/>
    </location>
</feature>
<dbReference type="PANTHER" id="PTHR44757:SF2">
    <property type="entry name" value="BIOFILM ARCHITECTURE MAINTENANCE PROTEIN MBAA"/>
    <property type="match status" value="1"/>
</dbReference>
<reference evidence="16 17" key="1">
    <citation type="journal article" date="2024" name="Microbiology">
        <title>Methylomarinum rosea sp. nov., a novel halophilic methanotrophic bacterium from the hypersaline Lake Elton.</title>
        <authorList>
            <person name="Suleimanov R.Z."/>
            <person name="Oshkin I.Y."/>
            <person name="Danilova O.V."/>
            <person name="Suzina N.E."/>
            <person name="Dedysh S.N."/>
        </authorList>
    </citation>
    <scope>NUCLEOTIDE SEQUENCE [LARGE SCALE GENOMIC DNA]</scope>
    <source>
        <strain evidence="16 17">Ch1-1</strain>
    </source>
</reference>
<dbReference type="Gene3D" id="3.30.450.350">
    <property type="entry name" value="CHASE domain"/>
    <property type="match status" value="1"/>
</dbReference>
<dbReference type="EMBL" id="CP157743">
    <property type="protein sequence ID" value="XBS22254.1"/>
    <property type="molecule type" value="Genomic_DNA"/>
</dbReference>
<evidence type="ECO:0000256" key="1">
    <source>
        <dbReference type="ARBA" id="ARBA00001946"/>
    </source>
</evidence>
<dbReference type="InterPro" id="IPR000700">
    <property type="entry name" value="PAS-assoc_C"/>
</dbReference>
<dbReference type="Pfam" id="PF05231">
    <property type="entry name" value="MASE1"/>
    <property type="match status" value="1"/>
</dbReference>
<dbReference type="CDD" id="cd00130">
    <property type="entry name" value="PAS"/>
    <property type="match status" value="1"/>
</dbReference>
<name>A0AAU7NZ44_9GAMM</name>
<dbReference type="InterPro" id="IPR029787">
    <property type="entry name" value="Nucleotide_cyclase"/>
</dbReference>
<dbReference type="SUPFAM" id="SSF55073">
    <property type="entry name" value="Nucleotide cyclase"/>
    <property type="match status" value="1"/>
</dbReference>
<dbReference type="PROSITE" id="PS50113">
    <property type="entry name" value="PAC"/>
    <property type="match status" value="1"/>
</dbReference>
<dbReference type="InterPro" id="IPR035919">
    <property type="entry name" value="EAL_sf"/>
</dbReference>
<dbReference type="SMART" id="SM00267">
    <property type="entry name" value="GGDEF"/>
    <property type="match status" value="1"/>
</dbReference>
<feature type="domain" description="PAC" evidence="12">
    <location>
        <begin position="786"/>
        <end position="838"/>
    </location>
</feature>
<comment type="cofactor">
    <cofactor evidence="1">
        <name>Mg(2+)</name>
        <dbReference type="ChEBI" id="CHEBI:18420"/>
    </cofactor>
</comment>
<keyword evidence="5" id="KW-0973">c-di-GMP</keyword>
<dbReference type="SUPFAM" id="SSF55781">
    <property type="entry name" value="GAF domain-like"/>
    <property type="match status" value="1"/>
</dbReference>
<dbReference type="PROSITE" id="PS50883">
    <property type="entry name" value="EAL"/>
    <property type="match status" value="1"/>
</dbReference>
<organism evidence="16 17">
    <name type="scientific">Methylomarinum roseum</name>
    <dbReference type="NCBI Taxonomy" id="3067653"/>
    <lineage>
        <taxon>Bacteria</taxon>
        <taxon>Pseudomonadati</taxon>
        <taxon>Pseudomonadota</taxon>
        <taxon>Gammaproteobacteria</taxon>
        <taxon>Methylococcales</taxon>
        <taxon>Methylococcaceae</taxon>
        <taxon>Methylomarinum</taxon>
    </lineage>
</organism>
<evidence type="ECO:0000259" key="15">
    <source>
        <dbReference type="PROSITE" id="PS50887"/>
    </source>
</evidence>
<dbReference type="Gene3D" id="3.30.450.40">
    <property type="match status" value="1"/>
</dbReference>
<dbReference type="InterPro" id="IPR007895">
    <property type="entry name" value="MASE1"/>
</dbReference>
<evidence type="ECO:0000259" key="14">
    <source>
        <dbReference type="PROSITE" id="PS50883"/>
    </source>
</evidence>
<feature type="transmembrane region" description="Helical" evidence="10">
    <location>
        <begin position="162"/>
        <end position="183"/>
    </location>
</feature>
<dbReference type="NCBIfam" id="TIGR00229">
    <property type="entry name" value="sensory_box"/>
    <property type="match status" value="1"/>
</dbReference>
<evidence type="ECO:0000259" key="12">
    <source>
        <dbReference type="PROSITE" id="PS50113"/>
    </source>
</evidence>
<feature type="domain" description="CHASE" evidence="13">
    <location>
        <begin position="257"/>
        <end position="473"/>
    </location>
</feature>
<dbReference type="GO" id="GO:0005886">
    <property type="term" value="C:plasma membrane"/>
    <property type="evidence" value="ECO:0007669"/>
    <property type="project" value="UniProtKB-SubCell"/>
</dbReference>
<dbReference type="PROSITE" id="PS50112">
    <property type="entry name" value="PAS"/>
    <property type="match status" value="1"/>
</dbReference>
<dbReference type="SMART" id="SM00086">
    <property type="entry name" value="PAC"/>
    <property type="match status" value="1"/>
</dbReference>
<evidence type="ECO:0000256" key="8">
    <source>
        <dbReference type="ARBA" id="ARBA00023136"/>
    </source>
</evidence>
<dbReference type="InterPro" id="IPR043128">
    <property type="entry name" value="Rev_trsase/Diguanyl_cyclase"/>
</dbReference>
<comment type="subcellular location">
    <subcellularLocation>
        <location evidence="2">Cell membrane</location>
        <topology evidence="2">Multi-pass membrane protein</topology>
    </subcellularLocation>
</comment>
<comment type="catalytic activity">
    <reaction evidence="9">
        <text>3',3'-c-di-GMP + H2O = 5'-phosphoguanylyl(3'-&gt;5')guanosine + H(+)</text>
        <dbReference type="Rhea" id="RHEA:24902"/>
        <dbReference type="ChEBI" id="CHEBI:15377"/>
        <dbReference type="ChEBI" id="CHEBI:15378"/>
        <dbReference type="ChEBI" id="CHEBI:58754"/>
        <dbReference type="ChEBI" id="CHEBI:58805"/>
        <dbReference type="EC" id="3.1.4.52"/>
    </reaction>
    <physiologicalReaction direction="left-to-right" evidence="9">
        <dbReference type="Rhea" id="RHEA:24903"/>
    </physiologicalReaction>
</comment>
<keyword evidence="6 10" id="KW-0812">Transmembrane</keyword>
<dbReference type="SMART" id="SM00065">
    <property type="entry name" value="GAF"/>
    <property type="match status" value="1"/>
</dbReference>
<evidence type="ECO:0000259" key="11">
    <source>
        <dbReference type="PROSITE" id="PS50112"/>
    </source>
</evidence>
<dbReference type="NCBIfam" id="TIGR00254">
    <property type="entry name" value="GGDEF"/>
    <property type="match status" value="1"/>
</dbReference>
<feature type="domain" description="PAS" evidence="11">
    <location>
        <begin position="713"/>
        <end position="759"/>
    </location>
</feature>
<dbReference type="FunFam" id="3.20.20.450:FF:000001">
    <property type="entry name" value="Cyclic di-GMP phosphodiesterase yahA"/>
    <property type="match status" value="1"/>
</dbReference>
<dbReference type="SUPFAM" id="SSF141868">
    <property type="entry name" value="EAL domain-like"/>
    <property type="match status" value="1"/>
</dbReference>
<dbReference type="Pfam" id="PF13426">
    <property type="entry name" value="PAS_9"/>
    <property type="match status" value="1"/>
</dbReference>
<dbReference type="CDD" id="cd01949">
    <property type="entry name" value="GGDEF"/>
    <property type="match status" value="1"/>
</dbReference>
<dbReference type="KEGG" id="mech:Q9L42_009040"/>
<dbReference type="Gene3D" id="3.20.20.450">
    <property type="entry name" value="EAL domain"/>
    <property type="match status" value="1"/>
</dbReference>
<evidence type="ECO:0000256" key="2">
    <source>
        <dbReference type="ARBA" id="ARBA00004651"/>
    </source>
</evidence>
<evidence type="ECO:0000256" key="4">
    <source>
        <dbReference type="ARBA" id="ARBA00022475"/>
    </source>
</evidence>
<evidence type="ECO:0000259" key="13">
    <source>
        <dbReference type="PROSITE" id="PS50839"/>
    </source>
</evidence>
<keyword evidence="17" id="KW-1185">Reference proteome</keyword>
<evidence type="ECO:0000256" key="7">
    <source>
        <dbReference type="ARBA" id="ARBA00022989"/>
    </source>
</evidence>
<feature type="transmembrane region" description="Helical" evidence="10">
    <location>
        <begin position="125"/>
        <end position="147"/>
    </location>
</feature>
<dbReference type="InterPro" id="IPR035965">
    <property type="entry name" value="PAS-like_dom_sf"/>
</dbReference>
<feature type="domain" description="EAL" evidence="14">
    <location>
        <begin position="1017"/>
        <end position="1270"/>
    </location>
</feature>
<dbReference type="SMART" id="SM00091">
    <property type="entry name" value="PAS"/>
    <property type="match status" value="1"/>
</dbReference>
<sequence length="1279" mass="144263">MQIRIQFLILNLTYALAYFAGGYFGTLLAAPPSNASPIWPAAGIALAGILLHGKKLIPGIFLGAFAAQVYAFQDFSSFDKGFVSVMVGLIAAFGSCLQALLGVTLIKRFVGEHDPLVEDKKILRFLLLGGPVSCTVSASIGIAMLYFRNIIVADDVWVGWGIWWVGDSIGVTIFTPLLLLFSPRSGGFWKVRRNFIAYPLLALLIIVMAAFQYSQMFEQDRVAGKFQRQVARLHGALQEEVSGHVEIIEVLKSLFDSSKHIERHEFAHFTRPILARYKSIQALSWIPAISAGERIRLQTEERFLIYEQDEQQNLHAAGQRDSYFPIYYVAPEESNGRALGFDINSNPGVRQTLRQVIDSGEARATPRIKLVQDRQVKHSIVIYAPVYQKNAPLESVAQKRRFFTGFVACAIRIEDILTKVISQVADVELVLTINDDGRLLYSSPTREPENRLSFSNLEQGLPIHLAGHTWQVRYRASRDFYSSQQSWATWWLLLGGLMLTSLTGLGLMLLTGRAARVEELVNIKTRDLECVNQHLNQEMAKRHKLQIEQGSRTRVLEQLAKGDSLNHVLQRIALDVEQQHSDMLCSILLLDSNKRCLYNGASPSLPAFYVKAIDGIVIGEGVGACGTAAYRKQTVIVEDILKHPFWREFNSLLSQTELRACWSEPVISSKNNVLGTFAIYYRQPQAPNAEDLAFIKRMAQLVAIAIEWKNNESEQRIAATTFQSHEAIVVTDREGTILRVNEAFSNITGYSESEAVGQNPRILSSGHHEPSFYRQMFKTLKHEGRWQGEIWNRRKNGEVYPEWMMVTAVKNEDDIVSHYVAIFSDITEKKAAEKEIHDLAFYDPLTGLPNRRLLLDRLKHEIVSAKRHRYFGALFFLDLDHFKRLNDSMGHQVGDELLIQVSQRINKLLREEDTACRLGGDEFIVLVSAHSLSLAQATDQAADLAERIRETINQPFSLLGSPHHFSTSIGISIYPDSTDQPGAVIQQADTAMYRAKEMGRNGISFFRPSMQEQADRRLILEKEMRHAIERGEFVLFYQPQVDRLGEVISAEALIRWRHPEKGMISPAEFIPVAEETQLILLVGQWVLKEACRQIKCWDEQGKVLDHVAVNVSSRQFRQTDFVEQVEKALADAGVSAKRLMIELTEGCVIENIEDTIEKMRALKNMGIEISIDDFGTGYSSLSYLKQLPLSQLKIDQSFVRDIVSDLNDAVIVETIINMAKNMGLNVIAEGVETQAQMDFLQDKGCRNFQGYFFSPPVAADRLMIQSHRRLVAASLQDEP</sequence>
<dbReference type="EC" id="3.1.4.52" evidence="3"/>
<dbReference type="RefSeq" id="WP_349432658.1">
    <property type="nucleotide sequence ID" value="NZ_CP157743.1"/>
</dbReference>
<feature type="domain" description="GGDEF" evidence="15">
    <location>
        <begin position="870"/>
        <end position="1008"/>
    </location>
</feature>